<evidence type="ECO:0000256" key="6">
    <source>
        <dbReference type="SAM" id="MobiDB-lite"/>
    </source>
</evidence>
<evidence type="ECO:0000256" key="3">
    <source>
        <dbReference type="ARBA" id="ARBA00022692"/>
    </source>
</evidence>
<protein>
    <recommendedName>
        <fullName evidence="10">Protein RER1</fullName>
    </recommendedName>
</protein>
<keyword evidence="9" id="KW-1185">Reference proteome</keyword>
<feature type="transmembrane region" description="Helical" evidence="7">
    <location>
        <begin position="62"/>
        <end position="79"/>
    </location>
</feature>
<dbReference type="Pfam" id="PF03985">
    <property type="entry name" value="Paf1"/>
    <property type="match status" value="1"/>
</dbReference>
<evidence type="ECO:0000313" key="8">
    <source>
        <dbReference type="EMBL" id="CAI4217848.1"/>
    </source>
</evidence>
<evidence type="ECO:0000256" key="2">
    <source>
        <dbReference type="ARBA" id="ARBA00006070"/>
    </source>
</evidence>
<organism evidence="8 9">
    <name type="scientific">Parascedosporium putredinis</name>
    <dbReference type="NCBI Taxonomy" id="1442378"/>
    <lineage>
        <taxon>Eukaryota</taxon>
        <taxon>Fungi</taxon>
        <taxon>Dikarya</taxon>
        <taxon>Ascomycota</taxon>
        <taxon>Pezizomycotina</taxon>
        <taxon>Sordariomycetes</taxon>
        <taxon>Hypocreomycetidae</taxon>
        <taxon>Microascales</taxon>
        <taxon>Microascaceae</taxon>
        <taxon>Parascedosporium</taxon>
    </lineage>
</organism>
<evidence type="ECO:0000256" key="7">
    <source>
        <dbReference type="SAM" id="Phobius"/>
    </source>
</evidence>
<dbReference type="AlphaFoldDB" id="A0A9P1H887"/>
<dbReference type="GO" id="GO:0006368">
    <property type="term" value="P:transcription elongation by RNA polymerase II"/>
    <property type="evidence" value="ECO:0007669"/>
    <property type="project" value="InterPro"/>
</dbReference>
<dbReference type="Proteomes" id="UP000838763">
    <property type="component" value="Unassembled WGS sequence"/>
</dbReference>
<dbReference type="EMBL" id="CALLCH030000017">
    <property type="protein sequence ID" value="CAI4217848.1"/>
    <property type="molecule type" value="Genomic_DNA"/>
</dbReference>
<evidence type="ECO:0000313" key="9">
    <source>
        <dbReference type="Proteomes" id="UP000838763"/>
    </source>
</evidence>
<comment type="similarity">
    <text evidence="2">Belongs to the RER1 family.</text>
</comment>
<comment type="caution">
    <text evidence="8">The sequence shown here is derived from an EMBL/GenBank/DDBJ whole genome shotgun (WGS) entry which is preliminary data.</text>
</comment>
<sequence>MNSIEPEQTPFEAVSMHTSNFQRRYQALLDQSTPFVLYRWVSTAVLLVVFFARIFVAQGWYIVAYALGIYLLNLFLAFLQPKFDPSSDALDQDMEDGAAGGLPTKNDDEFKPFIRRLPEFKFWYWATRAICIGFFCSWFELFNVPVFWPVLVMYWIILFVLTMRRQIQHMLLDIPNTGLSSGQYTTPGFASRLVREQPLNIEADAELGMPLDLVGMPGIFDGDESSIQAPSEMPPVHPHDKALLRPLAALSRSKAGDAPLASSREAARTRARRLPANIRRKIDHGFELAEKYLADPTKVKHPLKTNAKVVDVFPVLPDLDSFPDAGAYVTVKFLNAPVHSGAAYDTRLLSGLFKPCDRTPAEDAAYAEAMELWERDPANHSKPAPCTNYDYYLTNTSEDAKRFRAKFDVDNPENDEEGLYTAQGESGPCFQFNRLRAYETVKETELDHKTKYSSELIIGFSDGDIEGQKAAWYYPVMQRSTIRPQRQKRIDITRGYGAEDEQPVVDQLDVTIDDPSDELREHMLRYKEHPHEDDAEGDEDE</sequence>
<evidence type="ECO:0000256" key="4">
    <source>
        <dbReference type="ARBA" id="ARBA00022989"/>
    </source>
</evidence>
<evidence type="ECO:0008006" key="10">
    <source>
        <dbReference type="Google" id="ProtNLM"/>
    </source>
</evidence>
<name>A0A9P1H887_9PEZI</name>
<dbReference type="InterPro" id="IPR004932">
    <property type="entry name" value="Rer1"/>
</dbReference>
<dbReference type="GO" id="GO:0006890">
    <property type="term" value="P:retrograde vesicle-mediated transport, Golgi to endoplasmic reticulum"/>
    <property type="evidence" value="ECO:0007669"/>
    <property type="project" value="TreeGrafter"/>
</dbReference>
<keyword evidence="4 7" id="KW-1133">Transmembrane helix</keyword>
<reference evidence="8" key="1">
    <citation type="submission" date="2022-11" db="EMBL/GenBank/DDBJ databases">
        <authorList>
            <person name="Scott C."/>
            <person name="Bruce N."/>
        </authorList>
    </citation>
    <scope>NUCLEOTIDE SEQUENCE</scope>
</reference>
<comment type="subcellular location">
    <subcellularLocation>
        <location evidence="1">Membrane</location>
        <topology evidence="1">Multi-pass membrane protein</topology>
    </subcellularLocation>
</comment>
<feature type="transmembrane region" description="Helical" evidence="7">
    <location>
        <begin position="122"/>
        <end position="140"/>
    </location>
</feature>
<dbReference type="InterPro" id="IPR007133">
    <property type="entry name" value="RNA_pol_II-assoc_Paf1"/>
</dbReference>
<keyword evidence="3 7" id="KW-0812">Transmembrane</keyword>
<feature type="compositionally biased region" description="Basic and acidic residues" evidence="6">
    <location>
        <begin position="517"/>
        <end position="532"/>
    </location>
</feature>
<dbReference type="GO" id="GO:0005783">
    <property type="term" value="C:endoplasmic reticulum"/>
    <property type="evidence" value="ECO:0007669"/>
    <property type="project" value="GOC"/>
</dbReference>
<dbReference type="PANTHER" id="PTHR10743">
    <property type="entry name" value="PROTEIN RER1"/>
    <property type="match status" value="1"/>
</dbReference>
<feature type="transmembrane region" description="Helical" evidence="7">
    <location>
        <begin position="146"/>
        <end position="163"/>
    </location>
</feature>
<dbReference type="GO" id="GO:0016593">
    <property type="term" value="C:Cdc73/Paf1 complex"/>
    <property type="evidence" value="ECO:0007669"/>
    <property type="project" value="InterPro"/>
</dbReference>
<accession>A0A9P1H887</accession>
<dbReference type="Pfam" id="PF03248">
    <property type="entry name" value="Rer1"/>
    <property type="match status" value="1"/>
</dbReference>
<gene>
    <name evidence="8" type="ORF">PPNO1_LOCUS7448</name>
</gene>
<dbReference type="PANTHER" id="PTHR10743:SF0">
    <property type="entry name" value="PROTEIN RER1"/>
    <property type="match status" value="1"/>
</dbReference>
<keyword evidence="5 7" id="KW-0472">Membrane</keyword>
<dbReference type="OrthoDB" id="448250at2759"/>
<feature type="region of interest" description="Disordered" evidence="6">
    <location>
        <begin position="495"/>
        <end position="541"/>
    </location>
</feature>
<evidence type="ECO:0000256" key="5">
    <source>
        <dbReference type="ARBA" id="ARBA00023136"/>
    </source>
</evidence>
<proteinExistence type="inferred from homology"/>
<feature type="transmembrane region" description="Helical" evidence="7">
    <location>
        <begin position="36"/>
        <end position="56"/>
    </location>
</feature>
<dbReference type="GO" id="GO:0000139">
    <property type="term" value="C:Golgi membrane"/>
    <property type="evidence" value="ECO:0007669"/>
    <property type="project" value="TreeGrafter"/>
</dbReference>
<dbReference type="GO" id="GO:0006621">
    <property type="term" value="P:protein retention in ER lumen"/>
    <property type="evidence" value="ECO:0007669"/>
    <property type="project" value="TreeGrafter"/>
</dbReference>
<evidence type="ECO:0000256" key="1">
    <source>
        <dbReference type="ARBA" id="ARBA00004141"/>
    </source>
</evidence>